<evidence type="ECO:0000313" key="2">
    <source>
        <dbReference type="Proteomes" id="UP000298324"/>
    </source>
</evidence>
<reference evidence="1 2" key="1">
    <citation type="journal article" date="2018" name="Environ. Microbiol.">
        <title>Novel energy conservation strategies and behaviour of Pelotomaculum schinkii driving syntrophic propionate catabolism.</title>
        <authorList>
            <person name="Hidalgo-Ahumada C.A.P."/>
            <person name="Nobu M.K."/>
            <person name="Narihiro T."/>
            <person name="Tamaki H."/>
            <person name="Liu W.T."/>
            <person name="Kamagata Y."/>
            <person name="Stams A.J.M."/>
            <person name="Imachi H."/>
            <person name="Sousa D.Z."/>
        </authorList>
    </citation>
    <scope>NUCLEOTIDE SEQUENCE [LARGE SCALE GENOMIC DNA]</scope>
    <source>
        <strain evidence="1 2">HH</strain>
    </source>
</reference>
<comment type="caution">
    <text evidence="1">The sequence shown here is derived from an EMBL/GenBank/DDBJ whole genome shotgun (WGS) entry which is preliminary data.</text>
</comment>
<sequence length="291" mass="32988">MSIFDGKPIAMNPKIVLSASRMTDMPKFYPDKLMEEVDNRLARGLEIHTLVLWTKHPASLLIDPLRSYLEELKNKNIQLYVQLTITGLGGLSIGIKANGKPLVLEPKAPSLQDSLPALPDIIYLAGSPDRIRLRVDPIVRIKDSKGNTFSSLKFLPVIIKSAAQYGIKYFSFSFLEKNMHQKVDKRFREMGCQIVPPDEEERHRTFHWLKQVESAYGVFISACCVPGFPDSKCIDGELLQQLHDRQEPADSRQPRKRPQCGCTYSIDIGGWPPKLCYTGCDYCYAHANYID</sequence>
<proteinExistence type="predicted"/>
<evidence type="ECO:0000313" key="1">
    <source>
        <dbReference type="EMBL" id="TEB05681.1"/>
    </source>
</evidence>
<organism evidence="1 2">
    <name type="scientific">Pelotomaculum schinkii</name>
    <dbReference type="NCBI Taxonomy" id="78350"/>
    <lineage>
        <taxon>Bacteria</taxon>
        <taxon>Bacillati</taxon>
        <taxon>Bacillota</taxon>
        <taxon>Clostridia</taxon>
        <taxon>Eubacteriales</taxon>
        <taxon>Desulfotomaculaceae</taxon>
        <taxon>Pelotomaculum</taxon>
    </lineage>
</organism>
<protein>
    <recommendedName>
        <fullName evidence="3">DUF1848 family protein</fullName>
    </recommendedName>
</protein>
<dbReference type="EMBL" id="QFGA01000002">
    <property type="protein sequence ID" value="TEB05681.1"/>
    <property type="molecule type" value="Genomic_DNA"/>
</dbReference>
<dbReference type="AlphaFoldDB" id="A0A4Y7RAI8"/>
<accession>A0A4Y7RAI8</accession>
<evidence type="ECO:0008006" key="3">
    <source>
        <dbReference type="Google" id="ProtNLM"/>
    </source>
</evidence>
<gene>
    <name evidence="1" type="ORF">Psch_02722</name>
</gene>
<dbReference type="RefSeq" id="WP_190258439.1">
    <property type="nucleotide sequence ID" value="NZ_QFGA01000002.1"/>
</dbReference>
<dbReference type="Proteomes" id="UP000298324">
    <property type="component" value="Unassembled WGS sequence"/>
</dbReference>
<dbReference type="InterPro" id="IPR014998">
    <property type="entry name" value="DUF1848"/>
</dbReference>
<name>A0A4Y7RAI8_9FIRM</name>
<keyword evidence="2" id="KW-1185">Reference proteome</keyword>
<dbReference type="Pfam" id="PF08902">
    <property type="entry name" value="DUF1848"/>
    <property type="match status" value="1"/>
</dbReference>